<dbReference type="VEuPathDB" id="FungiDB:BO97DRAFT_426724"/>
<dbReference type="Proteomes" id="UP000248961">
    <property type="component" value="Unassembled WGS sequence"/>
</dbReference>
<dbReference type="PANTHER" id="PTHR47990">
    <property type="entry name" value="2-OXOGLUTARATE (2OG) AND FE(II)-DEPENDENT OXYGENASE SUPERFAMILY PROTEIN-RELATED"/>
    <property type="match status" value="1"/>
</dbReference>
<evidence type="ECO:0000256" key="1">
    <source>
        <dbReference type="ARBA" id="ARBA00008056"/>
    </source>
</evidence>
<dbReference type="GO" id="GO:0044283">
    <property type="term" value="P:small molecule biosynthetic process"/>
    <property type="evidence" value="ECO:0007669"/>
    <property type="project" value="UniProtKB-ARBA"/>
</dbReference>
<dbReference type="RefSeq" id="XP_025549351.1">
    <property type="nucleotide sequence ID" value="XM_025697150.1"/>
</dbReference>
<feature type="domain" description="Fe2OG dioxygenase" evidence="3">
    <location>
        <begin position="184"/>
        <end position="321"/>
    </location>
</feature>
<keyword evidence="5" id="KW-1185">Reference proteome</keyword>
<evidence type="ECO:0000256" key="2">
    <source>
        <dbReference type="RuleBase" id="RU003682"/>
    </source>
</evidence>
<keyword evidence="2" id="KW-0408">Iron</keyword>
<name>A0A395HQV3_ASPHC</name>
<dbReference type="AlphaFoldDB" id="A0A395HQV3"/>
<evidence type="ECO:0000313" key="5">
    <source>
        <dbReference type="Proteomes" id="UP000248961"/>
    </source>
</evidence>
<accession>A0A395HQV3</accession>
<sequence>MSFSLPTIDISPYLTTDRNHSFESNKAIVTQIRQTCRTTGFFQIINHGINPALQSGILVAAKHFFALPLDLKRQYIDTTAKKGYEEIGAQALEPGSRPDIKECYFVGSEPTVCHEPPYKPFEYPNIWPEPSILPEAVFKEPILKYHEAMCRLAQVIMEILVKGLEDDFPRLKSGEILEEFCREPCASLRLLRYPGPSSNRAATSVGEVGDTDESAEMCHGDVVAGAHTDFRGITLLLQDGNRGLQVLHRGQGLGQNGEKQELQGVGEQQMWIDVPSTPHAFVVNIGDMFERWTGGWYRSTVHRVVSRCGGERYSVPFFYDGNLEFVVRSLTQNGSLGGGRSGEYGQETEEMTVREYLLKKFDEIYL</sequence>
<dbReference type="Pfam" id="PF03171">
    <property type="entry name" value="2OG-FeII_Oxy"/>
    <property type="match status" value="1"/>
</dbReference>
<dbReference type="OrthoDB" id="288590at2759"/>
<reference evidence="4 5" key="1">
    <citation type="submission" date="2018-02" db="EMBL/GenBank/DDBJ databases">
        <title>The genomes of Aspergillus section Nigri reveals drivers in fungal speciation.</title>
        <authorList>
            <consortium name="DOE Joint Genome Institute"/>
            <person name="Vesth T.C."/>
            <person name="Nybo J."/>
            <person name="Theobald S."/>
            <person name="Brandl J."/>
            <person name="Frisvad J.C."/>
            <person name="Nielsen K.F."/>
            <person name="Lyhne E.K."/>
            <person name="Kogle M.E."/>
            <person name="Kuo A."/>
            <person name="Riley R."/>
            <person name="Clum A."/>
            <person name="Nolan M."/>
            <person name="Lipzen A."/>
            <person name="Salamov A."/>
            <person name="Henrissat B."/>
            <person name="Wiebenga A."/>
            <person name="De vries R.P."/>
            <person name="Grigoriev I.V."/>
            <person name="Mortensen U.H."/>
            <person name="Andersen M.R."/>
            <person name="Baker S.E."/>
        </authorList>
    </citation>
    <scope>NUCLEOTIDE SEQUENCE [LARGE SCALE GENOMIC DNA]</scope>
    <source>
        <strain evidence="4 5">CBS 101889</strain>
    </source>
</reference>
<evidence type="ECO:0000313" key="4">
    <source>
        <dbReference type="EMBL" id="RAL10197.1"/>
    </source>
</evidence>
<dbReference type="InterPro" id="IPR005123">
    <property type="entry name" value="Oxoglu/Fe-dep_dioxygenase_dom"/>
</dbReference>
<gene>
    <name evidence="4" type="ORF">BO97DRAFT_426724</name>
</gene>
<dbReference type="Pfam" id="PF14226">
    <property type="entry name" value="DIOX_N"/>
    <property type="match status" value="1"/>
</dbReference>
<dbReference type="STRING" id="1450537.A0A395HQV3"/>
<dbReference type="GeneID" id="37201439"/>
<dbReference type="EMBL" id="KZ824297">
    <property type="protein sequence ID" value="RAL10197.1"/>
    <property type="molecule type" value="Genomic_DNA"/>
</dbReference>
<dbReference type="GO" id="GO:0016491">
    <property type="term" value="F:oxidoreductase activity"/>
    <property type="evidence" value="ECO:0007669"/>
    <property type="project" value="UniProtKB-KW"/>
</dbReference>
<protein>
    <submittedName>
        <fullName evidence="4">Clavaminate synthase-like protein</fullName>
    </submittedName>
</protein>
<dbReference type="InterPro" id="IPR026992">
    <property type="entry name" value="DIOX_N"/>
</dbReference>
<keyword evidence="2" id="KW-0479">Metal-binding</keyword>
<dbReference type="SUPFAM" id="SSF51197">
    <property type="entry name" value="Clavaminate synthase-like"/>
    <property type="match status" value="1"/>
</dbReference>
<evidence type="ECO:0000259" key="3">
    <source>
        <dbReference type="PROSITE" id="PS51471"/>
    </source>
</evidence>
<proteinExistence type="inferred from homology"/>
<dbReference type="InterPro" id="IPR044861">
    <property type="entry name" value="IPNS-like_FE2OG_OXY"/>
</dbReference>
<keyword evidence="2" id="KW-0560">Oxidoreductase</keyword>
<dbReference type="PROSITE" id="PS51471">
    <property type="entry name" value="FE2OG_OXY"/>
    <property type="match status" value="1"/>
</dbReference>
<dbReference type="Gene3D" id="2.60.120.330">
    <property type="entry name" value="B-lactam Antibiotic, Isopenicillin N Synthase, Chain"/>
    <property type="match status" value="1"/>
</dbReference>
<organism evidence="4 5">
    <name type="scientific">Aspergillus homomorphus (strain CBS 101889)</name>
    <dbReference type="NCBI Taxonomy" id="1450537"/>
    <lineage>
        <taxon>Eukaryota</taxon>
        <taxon>Fungi</taxon>
        <taxon>Dikarya</taxon>
        <taxon>Ascomycota</taxon>
        <taxon>Pezizomycotina</taxon>
        <taxon>Eurotiomycetes</taxon>
        <taxon>Eurotiomycetidae</taxon>
        <taxon>Eurotiales</taxon>
        <taxon>Aspergillaceae</taxon>
        <taxon>Aspergillus</taxon>
        <taxon>Aspergillus subgen. Circumdati</taxon>
    </lineage>
</organism>
<dbReference type="GO" id="GO:0046872">
    <property type="term" value="F:metal ion binding"/>
    <property type="evidence" value="ECO:0007669"/>
    <property type="project" value="UniProtKB-KW"/>
</dbReference>
<dbReference type="InterPro" id="IPR027443">
    <property type="entry name" value="IPNS-like_sf"/>
</dbReference>
<dbReference type="InterPro" id="IPR050231">
    <property type="entry name" value="Iron_ascorbate_oxido_reductase"/>
</dbReference>
<comment type="similarity">
    <text evidence="1 2">Belongs to the iron/ascorbate-dependent oxidoreductase family.</text>
</comment>